<dbReference type="AlphaFoldDB" id="A0A5B7I1U4"/>
<dbReference type="EMBL" id="VSRR010040016">
    <property type="protein sequence ID" value="MPC74928.1"/>
    <property type="molecule type" value="Genomic_DNA"/>
</dbReference>
<feature type="compositionally biased region" description="Acidic residues" evidence="1">
    <location>
        <begin position="72"/>
        <end position="81"/>
    </location>
</feature>
<comment type="caution">
    <text evidence="2">The sequence shown here is derived from an EMBL/GenBank/DDBJ whole genome shotgun (WGS) entry which is preliminary data.</text>
</comment>
<proteinExistence type="predicted"/>
<keyword evidence="3" id="KW-1185">Reference proteome</keyword>
<reference evidence="2 3" key="1">
    <citation type="submission" date="2019-05" db="EMBL/GenBank/DDBJ databases">
        <title>Another draft genome of Portunus trituberculatus and its Hox gene families provides insights of decapod evolution.</title>
        <authorList>
            <person name="Jeong J.-H."/>
            <person name="Song I."/>
            <person name="Kim S."/>
            <person name="Choi T."/>
            <person name="Kim D."/>
            <person name="Ryu S."/>
            <person name="Kim W."/>
        </authorList>
    </citation>
    <scope>NUCLEOTIDE SEQUENCE [LARGE SCALE GENOMIC DNA]</scope>
    <source>
        <tissue evidence="2">Muscle</tissue>
    </source>
</reference>
<sequence length="81" mass="9037">MKYENEDECNKRDIWVGAGHSPKPAAHSSSLLPSVHHTLTRRAPGTRPPEGSRRGERRHQHQQGESKREGTAEGEEGEQEG</sequence>
<feature type="region of interest" description="Disordered" evidence="1">
    <location>
        <begin position="1"/>
        <end position="81"/>
    </location>
</feature>
<evidence type="ECO:0000313" key="3">
    <source>
        <dbReference type="Proteomes" id="UP000324222"/>
    </source>
</evidence>
<evidence type="ECO:0000313" key="2">
    <source>
        <dbReference type="EMBL" id="MPC74928.1"/>
    </source>
</evidence>
<feature type="compositionally biased region" description="Basic and acidic residues" evidence="1">
    <location>
        <begin position="1"/>
        <end position="14"/>
    </location>
</feature>
<gene>
    <name evidence="2" type="ORF">E2C01_069308</name>
</gene>
<evidence type="ECO:0000256" key="1">
    <source>
        <dbReference type="SAM" id="MobiDB-lite"/>
    </source>
</evidence>
<feature type="compositionally biased region" description="Basic and acidic residues" evidence="1">
    <location>
        <begin position="62"/>
        <end position="71"/>
    </location>
</feature>
<dbReference type="Proteomes" id="UP000324222">
    <property type="component" value="Unassembled WGS sequence"/>
</dbReference>
<accession>A0A5B7I1U4</accession>
<name>A0A5B7I1U4_PORTR</name>
<organism evidence="2 3">
    <name type="scientific">Portunus trituberculatus</name>
    <name type="common">Swimming crab</name>
    <name type="synonym">Neptunus trituberculatus</name>
    <dbReference type="NCBI Taxonomy" id="210409"/>
    <lineage>
        <taxon>Eukaryota</taxon>
        <taxon>Metazoa</taxon>
        <taxon>Ecdysozoa</taxon>
        <taxon>Arthropoda</taxon>
        <taxon>Crustacea</taxon>
        <taxon>Multicrustacea</taxon>
        <taxon>Malacostraca</taxon>
        <taxon>Eumalacostraca</taxon>
        <taxon>Eucarida</taxon>
        <taxon>Decapoda</taxon>
        <taxon>Pleocyemata</taxon>
        <taxon>Brachyura</taxon>
        <taxon>Eubrachyura</taxon>
        <taxon>Portunoidea</taxon>
        <taxon>Portunidae</taxon>
        <taxon>Portuninae</taxon>
        <taxon>Portunus</taxon>
    </lineage>
</organism>
<protein>
    <submittedName>
        <fullName evidence="2">Uncharacterized protein</fullName>
    </submittedName>
</protein>